<organism evidence="1 2">
    <name type="scientific">Larinioides sclopetarius</name>
    <dbReference type="NCBI Taxonomy" id="280406"/>
    <lineage>
        <taxon>Eukaryota</taxon>
        <taxon>Metazoa</taxon>
        <taxon>Ecdysozoa</taxon>
        <taxon>Arthropoda</taxon>
        <taxon>Chelicerata</taxon>
        <taxon>Arachnida</taxon>
        <taxon>Araneae</taxon>
        <taxon>Araneomorphae</taxon>
        <taxon>Entelegynae</taxon>
        <taxon>Araneoidea</taxon>
        <taxon>Araneidae</taxon>
        <taxon>Larinioides</taxon>
    </lineage>
</organism>
<accession>A0AAV2AHV5</accession>
<protein>
    <submittedName>
        <fullName evidence="1">Uncharacterized protein</fullName>
    </submittedName>
</protein>
<evidence type="ECO:0000313" key="2">
    <source>
        <dbReference type="Proteomes" id="UP001497382"/>
    </source>
</evidence>
<dbReference type="AlphaFoldDB" id="A0AAV2AHV5"/>
<proteinExistence type="predicted"/>
<dbReference type="Proteomes" id="UP001497382">
    <property type="component" value="Unassembled WGS sequence"/>
</dbReference>
<sequence length="139" mass="16073">MALLQRMEEVPRPKWHRLNRTPNVRFGYTERNGPYEKTRNRWHEMFKETGTLLTFPEVEGLVSVKQLLNSFGNQQSSTKSTRQASQLQISQTSLANGKLGDEPTFRRRNEFGLGMVALILLFKDSLYCLKKIFSTSGNF</sequence>
<gene>
    <name evidence="1" type="ORF">LARSCL_LOCUS12717</name>
</gene>
<comment type="caution">
    <text evidence="1">The sequence shown here is derived from an EMBL/GenBank/DDBJ whole genome shotgun (WGS) entry which is preliminary data.</text>
</comment>
<name>A0AAV2AHV5_9ARAC</name>
<dbReference type="EMBL" id="CAXIEN010000169">
    <property type="protein sequence ID" value="CAL1283621.1"/>
    <property type="molecule type" value="Genomic_DNA"/>
</dbReference>
<evidence type="ECO:0000313" key="1">
    <source>
        <dbReference type="EMBL" id="CAL1283621.1"/>
    </source>
</evidence>
<keyword evidence="2" id="KW-1185">Reference proteome</keyword>
<reference evidence="1 2" key="1">
    <citation type="submission" date="2024-04" db="EMBL/GenBank/DDBJ databases">
        <authorList>
            <person name="Rising A."/>
            <person name="Reimegard J."/>
            <person name="Sonavane S."/>
            <person name="Akerstrom W."/>
            <person name="Nylinder S."/>
            <person name="Hedman E."/>
            <person name="Kallberg Y."/>
        </authorList>
    </citation>
    <scope>NUCLEOTIDE SEQUENCE [LARGE SCALE GENOMIC DNA]</scope>
</reference>